<organism evidence="1 2">
    <name type="scientific">Priapulus caudatus</name>
    <name type="common">Priapulid worm</name>
    <dbReference type="NCBI Taxonomy" id="37621"/>
    <lineage>
        <taxon>Eukaryota</taxon>
        <taxon>Metazoa</taxon>
        <taxon>Ecdysozoa</taxon>
        <taxon>Scalidophora</taxon>
        <taxon>Priapulida</taxon>
        <taxon>Priapulimorpha</taxon>
        <taxon>Priapulimorphida</taxon>
        <taxon>Priapulidae</taxon>
        <taxon>Priapulus</taxon>
    </lineage>
</organism>
<dbReference type="PANTHER" id="PTHR47018:SF4">
    <property type="match status" value="1"/>
</dbReference>
<sequence>MSVSYDRVMDVRKRLALAVSMRFAEDGVVVPSNIKRGVFTTGGVDNIDESGRTELHGTAISLTNHHTRDNMGVDRPPLTLDAPVGATIHLPDDFAIVPYIDEHAGDITLSSILEGTARPAFAENLRAGEPDEAWLSHVHKVMTEKDSKLQETPVTYSGFLSHGQHTEDIKPRATVGVFPIFYEKASSMAMQKHSMFVVKRAIEFVNPGQVAVIGDCPLYAQQKKCQWRYPDQVGESMMVCFMGMLHVEMTSQDCGVSYWPDPAGTKYSPWQMYSLLALQHLF</sequence>
<evidence type="ECO:0000313" key="2">
    <source>
        <dbReference type="RefSeq" id="XP_014665303.1"/>
    </source>
</evidence>
<accession>A0ABM1DZD2</accession>
<dbReference type="GeneID" id="106807485"/>
<evidence type="ECO:0000313" key="1">
    <source>
        <dbReference type="Proteomes" id="UP000695022"/>
    </source>
</evidence>
<reference evidence="2" key="1">
    <citation type="submission" date="2025-08" db="UniProtKB">
        <authorList>
            <consortium name="RefSeq"/>
        </authorList>
    </citation>
    <scope>IDENTIFICATION</scope>
</reference>
<keyword evidence="1" id="KW-1185">Reference proteome</keyword>
<protein>
    <submittedName>
        <fullName evidence="2">Uncharacterized protein LOC106807485</fullName>
    </submittedName>
</protein>
<dbReference type="PANTHER" id="PTHR47018">
    <property type="entry name" value="CXC DOMAIN-CONTAINING PROTEIN-RELATED"/>
    <property type="match status" value="1"/>
</dbReference>
<dbReference type="Proteomes" id="UP000695022">
    <property type="component" value="Unplaced"/>
</dbReference>
<dbReference type="RefSeq" id="XP_014665303.1">
    <property type="nucleotide sequence ID" value="XM_014809817.1"/>
</dbReference>
<proteinExistence type="predicted"/>
<gene>
    <name evidence="2" type="primary">LOC106807485</name>
</gene>
<name>A0ABM1DZD2_PRICU</name>